<accession>A0AA89APK6</accession>
<evidence type="ECO:0000313" key="3">
    <source>
        <dbReference type="Proteomes" id="UP001188597"/>
    </source>
</evidence>
<evidence type="ECO:0000313" key="2">
    <source>
        <dbReference type="EMBL" id="KAK3011999.1"/>
    </source>
</evidence>
<dbReference type="Proteomes" id="UP001188597">
    <property type="component" value="Unassembled WGS sequence"/>
</dbReference>
<dbReference type="Pfam" id="PF00188">
    <property type="entry name" value="CAP"/>
    <property type="match status" value="1"/>
</dbReference>
<dbReference type="SMART" id="SM00198">
    <property type="entry name" value="SCP"/>
    <property type="match status" value="1"/>
</dbReference>
<evidence type="ECO:0000259" key="1">
    <source>
        <dbReference type="SMART" id="SM00198"/>
    </source>
</evidence>
<comment type="caution">
    <text evidence="2">The sequence shown here is derived from an EMBL/GenBank/DDBJ whole genome shotgun (WGS) entry which is preliminary data.</text>
</comment>
<dbReference type="SUPFAM" id="SSF55797">
    <property type="entry name" value="PR-1-like"/>
    <property type="match status" value="2"/>
</dbReference>
<sequence>MCGHSVAQSSPEDFLYPHNKARAQVGVQPLAWNYTIAAYAQHYANHRFADCNLEHSGGPYGENLAEGYGELKAADAVSMWVGEKQNYDYHSNSCVGDECLHYTQVVWRDSVHLGCARDFLDAHNAASGEVGVGKLTWDNALAAHAQSYVNERTRDCLLKLSQDGSRRSCTMTTTQMPVNLTAISAFSWCGATRFSRLRCGHDGVHQGLFPCCLQL</sequence>
<name>A0AA89APK6_9ASTE</name>
<dbReference type="InterPro" id="IPR001283">
    <property type="entry name" value="CRISP-related"/>
</dbReference>
<gene>
    <name evidence="2" type="ORF">RJ639_011257</name>
</gene>
<keyword evidence="3" id="KW-1185">Reference proteome</keyword>
<dbReference type="EMBL" id="JAVXUP010001408">
    <property type="protein sequence ID" value="KAK3011999.1"/>
    <property type="molecule type" value="Genomic_DNA"/>
</dbReference>
<dbReference type="FunFam" id="3.40.33.10:FF:000004">
    <property type="entry name" value="CAP, cysteine-rich secretory protein, antigen 5"/>
    <property type="match status" value="1"/>
</dbReference>
<organism evidence="2 3">
    <name type="scientific">Escallonia herrerae</name>
    <dbReference type="NCBI Taxonomy" id="1293975"/>
    <lineage>
        <taxon>Eukaryota</taxon>
        <taxon>Viridiplantae</taxon>
        <taxon>Streptophyta</taxon>
        <taxon>Embryophyta</taxon>
        <taxon>Tracheophyta</taxon>
        <taxon>Spermatophyta</taxon>
        <taxon>Magnoliopsida</taxon>
        <taxon>eudicotyledons</taxon>
        <taxon>Gunneridae</taxon>
        <taxon>Pentapetalae</taxon>
        <taxon>asterids</taxon>
        <taxon>campanulids</taxon>
        <taxon>Escalloniales</taxon>
        <taxon>Escalloniaceae</taxon>
        <taxon>Escallonia</taxon>
    </lineage>
</organism>
<dbReference type="InterPro" id="IPR014044">
    <property type="entry name" value="CAP_dom"/>
</dbReference>
<reference evidence="2" key="1">
    <citation type="submission" date="2022-12" db="EMBL/GenBank/DDBJ databases">
        <title>Draft genome assemblies for two species of Escallonia (Escalloniales).</title>
        <authorList>
            <person name="Chanderbali A."/>
            <person name="Dervinis C."/>
            <person name="Anghel I."/>
            <person name="Soltis D."/>
            <person name="Soltis P."/>
            <person name="Zapata F."/>
        </authorList>
    </citation>
    <scope>NUCLEOTIDE SEQUENCE</scope>
    <source>
        <strain evidence="2">UCBG64.0493</strain>
        <tissue evidence="2">Leaf</tissue>
    </source>
</reference>
<dbReference type="InterPro" id="IPR035940">
    <property type="entry name" value="CAP_sf"/>
</dbReference>
<protein>
    <recommendedName>
        <fullName evidence="1">SCP domain-containing protein</fullName>
    </recommendedName>
</protein>
<feature type="domain" description="SCP" evidence="1">
    <location>
        <begin position="9"/>
        <end position="127"/>
    </location>
</feature>
<proteinExistence type="predicted"/>
<dbReference type="CDD" id="cd05381">
    <property type="entry name" value="CAP_PR-1"/>
    <property type="match status" value="1"/>
</dbReference>
<dbReference type="PRINTS" id="PR00837">
    <property type="entry name" value="V5TPXLIKE"/>
</dbReference>
<dbReference type="AlphaFoldDB" id="A0AA89APK6"/>
<dbReference type="Gene3D" id="3.40.33.10">
    <property type="entry name" value="CAP"/>
    <property type="match status" value="2"/>
</dbReference>
<dbReference type="PANTHER" id="PTHR10334">
    <property type="entry name" value="CYSTEINE-RICH SECRETORY PROTEIN-RELATED"/>
    <property type="match status" value="1"/>
</dbReference>